<proteinExistence type="predicted"/>
<dbReference type="InterPro" id="IPR050445">
    <property type="entry name" value="Bact_polysacc_biosynth/exp"/>
</dbReference>
<dbReference type="PANTHER" id="PTHR32309:SF13">
    <property type="entry name" value="FERRIC ENTEROBACTIN TRANSPORT PROTEIN FEPE"/>
    <property type="match status" value="1"/>
</dbReference>
<dbReference type="RefSeq" id="WP_330483981.1">
    <property type="nucleotide sequence ID" value="NZ_JAZBJZ010000045.1"/>
</dbReference>
<evidence type="ECO:0000256" key="2">
    <source>
        <dbReference type="SAM" id="Phobius"/>
    </source>
</evidence>
<organism evidence="3 4">
    <name type="scientific">Tumidithrix elongata BACA0141</name>
    <dbReference type="NCBI Taxonomy" id="2716417"/>
    <lineage>
        <taxon>Bacteria</taxon>
        <taxon>Bacillati</taxon>
        <taxon>Cyanobacteriota</taxon>
        <taxon>Cyanophyceae</taxon>
        <taxon>Pseudanabaenales</taxon>
        <taxon>Pseudanabaenaceae</taxon>
        <taxon>Tumidithrix</taxon>
        <taxon>Tumidithrix elongata</taxon>
    </lineage>
</organism>
<keyword evidence="2" id="KW-1133">Transmembrane helix</keyword>
<evidence type="ECO:0000313" key="4">
    <source>
        <dbReference type="Proteomes" id="UP001333818"/>
    </source>
</evidence>
<accession>A0AAW9PTV4</accession>
<keyword evidence="2" id="KW-0812">Transmembrane</keyword>
<protein>
    <submittedName>
        <fullName evidence="3">Uncharacterized protein</fullName>
    </submittedName>
</protein>
<evidence type="ECO:0000313" key="3">
    <source>
        <dbReference type="EMBL" id="MEE3717552.1"/>
    </source>
</evidence>
<feature type="coiled-coil region" evidence="1">
    <location>
        <begin position="147"/>
        <end position="236"/>
    </location>
</feature>
<name>A0AAW9PTV4_9CYAN</name>
<dbReference type="GO" id="GO:0005886">
    <property type="term" value="C:plasma membrane"/>
    <property type="evidence" value="ECO:0007669"/>
    <property type="project" value="TreeGrafter"/>
</dbReference>
<feature type="transmembrane region" description="Helical" evidence="2">
    <location>
        <begin position="26"/>
        <end position="45"/>
    </location>
</feature>
<evidence type="ECO:0000256" key="1">
    <source>
        <dbReference type="SAM" id="Coils"/>
    </source>
</evidence>
<keyword evidence="2" id="KW-0472">Membrane</keyword>
<dbReference type="PANTHER" id="PTHR32309">
    <property type="entry name" value="TYROSINE-PROTEIN KINASE"/>
    <property type="match status" value="1"/>
</dbReference>
<comment type="caution">
    <text evidence="3">The sequence shown here is derived from an EMBL/GenBank/DDBJ whole genome shotgun (WGS) entry which is preliminary data.</text>
</comment>
<gene>
    <name evidence="3" type="ORF">V2H45_12380</name>
</gene>
<dbReference type="EMBL" id="JAZBJZ010000045">
    <property type="protein sequence ID" value="MEE3717552.1"/>
    <property type="molecule type" value="Genomic_DNA"/>
</dbReference>
<dbReference type="GO" id="GO:0004713">
    <property type="term" value="F:protein tyrosine kinase activity"/>
    <property type="evidence" value="ECO:0007669"/>
    <property type="project" value="TreeGrafter"/>
</dbReference>
<feature type="transmembrane region" description="Helical" evidence="2">
    <location>
        <begin position="434"/>
        <end position="455"/>
    </location>
</feature>
<keyword evidence="4" id="KW-1185">Reference proteome</keyword>
<reference evidence="3" key="1">
    <citation type="submission" date="2024-01" db="EMBL/GenBank/DDBJ databases">
        <title>Bank of Algae and Cyanobacteria of the Azores (BACA) strain genomes.</title>
        <authorList>
            <person name="Luz R."/>
            <person name="Cordeiro R."/>
            <person name="Fonseca A."/>
            <person name="Goncalves V."/>
        </authorList>
    </citation>
    <scope>NUCLEOTIDE SEQUENCE</scope>
    <source>
        <strain evidence="3">BACA0141</strain>
    </source>
</reference>
<dbReference type="AlphaFoldDB" id="A0AAW9PTV4"/>
<sequence length="475" mass="52340">MSSNASSAIKHLSRLGKNSFLRYSRYIALGVVANVGLWGAALFYLKVTPPVYISKWAMIMPGNGVGVNVSLADIGQTSASSSSPFGGTSMDPRANYQFILTDESLLEIAAERMKIPIGKLGKPKVKLVDNTSIMELEIGAKTPEQARDTAMAIIEALQSRLNLLRSEEIDKRGENNDETLKEAREKLQIAQKRLSAYKASSGLSSSNQVGELSTNIELLRKQKAEMFAQKEQLNTRFQQLSESLGLTVPEVADAFVLHADRQFIQNARDYSEASTSLTVMQAKWDINHPLVVKEAARQKSAKEAMVERASSILRKEVTPRYIEHLVLGDSAGTSRENLFRDLVAFQVERQGAIAQNEALQDQIFQLEERLQSLVQKQVGLDNLQREVQIAEAVFASTLAKINLAKSDIFTAYPLVQVLSKPSLPDKKASPQPTVVFLGTGLGSALITTGLVMLWWRKEIKQKIVVAKSKPAEVTP</sequence>
<dbReference type="Proteomes" id="UP001333818">
    <property type="component" value="Unassembled WGS sequence"/>
</dbReference>
<feature type="coiled-coil region" evidence="1">
    <location>
        <begin position="349"/>
        <end position="400"/>
    </location>
</feature>
<keyword evidence="1" id="KW-0175">Coiled coil</keyword>